<dbReference type="GeneID" id="68098419"/>
<dbReference type="Proteomes" id="UP000816034">
    <property type="component" value="Unassembled WGS sequence"/>
</dbReference>
<gene>
    <name evidence="2" type="ORF">C9374_005964</name>
</gene>
<dbReference type="EMBL" id="PYSW02000026">
    <property type="protein sequence ID" value="KAG2381580.1"/>
    <property type="molecule type" value="Genomic_DNA"/>
</dbReference>
<organism evidence="2 3">
    <name type="scientific">Naegleria lovaniensis</name>
    <name type="common">Amoeba</name>
    <dbReference type="NCBI Taxonomy" id="51637"/>
    <lineage>
        <taxon>Eukaryota</taxon>
        <taxon>Discoba</taxon>
        <taxon>Heterolobosea</taxon>
        <taxon>Tetramitia</taxon>
        <taxon>Eutetramitia</taxon>
        <taxon>Vahlkampfiidae</taxon>
        <taxon>Naegleria</taxon>
    </lineage>
</organism>
<keyword evidence="1" id="KW-0472">Membrane</keyword>
<evidence type="ECO:0000313" key="3">
    <source>
        <dbReference type="Proteomes" id="UP000816034"/>
    </source>
</evidence>
<sequence length="189" mass="21544">MSSIQQASSLNDIIIANRNESMNNLNSVEDKSSMKDNTFRRTTTLATPSRSKMSPNHLSSSELNIGGRTSVFEQLITMPILSLIYQFVGRIKSFEQLRNIKLGLGALVIYYSGLLAFLLHRNNDRNLLSIYERYWNRNKEIIYSTIDNHEKRITSVTVESSPRSATAHPNILSPFRDMLQQFKSTLGLQ</sequence>
<comment type="caution">
    <text evidence="2">The sequence shown here is derived from an EMBL/GenBank/DDBJ whole genome shotgun (WGS) entry which is preliminary data.</text>
</comment>
<accession>A0AA88GK22</accession>
<dbReference type="AlphaFoldDB" id="A0AA88GK22"/>
<dbReference type="RefSeq" id="XP_044547260.1">
    <property type="nucleotide sequence ID" value="XM_044695772.1"/>
</dbReference>
<keyword evidence="1" id="KW-1133">Transmembrane helix</keyword>
<feature type="transmembrane region" description="Helical" evidence="1">
    <location>
        <begin position="100"/>
        <end position="119"/>
    </location>
</feature>
<reference evidence="2 3" key="1">
    <citation type="journal article" date="2018" name="BMC Genomics">
        <title>The genome of Naegleria lovaniensis, the basis for a comparative approach to unravel pathogenicity factors of the human pathogenic amoeba N. fowleri.</title>
        <authorList>
            <person name="Liechti N."/>
            <person name="Schurch N."/>
            <person name="Bruggmann R."/>
            <person name="Wittwer M."/>
        </authorList>
    </citation>
    <scope>NUCLEOTIDE SEQUENCE [LARGE SCALE GENOMIC DNA]</scope>
    <source>
        <strain evidence="2 3">ATCC 30569</strain>
    </source>
</reference>
<protein>
    <submittedName>
        <fullName evidence="2">Uncharacterized protein</fullName>
    </submittedName>
</protein>
<name>A0AA88GK22_NAELO</name>
<proteinExistence type="predicted"/>
<evidence type="ECO:0000313" key="2">
    <source>
        <dbReference type="EMBL" id="KAG2381580.1"/>
    </source>
</evidence>
<keyword evidence="3" id="KW-1185">Reference proteome</keyword>
<keyword evidence="1" id="KW-0812">Transmembrane</keyword>
<evidence type="ECO:0000256" key="1">
    <source>
        <dbReference type="SAM" id="Phobius"/>
    </source>
</evidence>